<dbReference type="InterPro" id="IPR051924">
    <property type="entry name" value="GST_Kappa/NadH"/>
</dbReference>
<dbReference type="GO" id="GO:0016853">
    <property type="term" value="F:isomerase activity"/>
    <property type="evidence" value="ECO:0007669"/>
    <property type="project" value="UniProtKB-KW"/>
</dbReference>
<dbReference type="InterPro" id="IPR001853">
    <property type="entry name" value="DSBA-like_thioredoxin_dom"/>
</dbReference>
<reference evidence="2 3" key="1">
    <citation type="submission" date="2023-12" db="EMBL/GenBank/DDBJ databases">
        <title>Genome sequencing and assembly of bacterial species from a model synthetic community.</title>
        <authorList>
            <person name="Hogle S.L."/>
        </authorList>
    </citation>
    <scope>NUCLEOTIDE SEQUENCE [LARGE SCALE GENOMIC DNA]</scope>
    <source>
        <strain evidence="2 3">HAMBI 2494</strain>
    </source>
</reference>
<dbReference type="EMBL" id="CP139965">
    <property type="protein sequence ID" value="WQD76790.1"/>
    <property type="molecule type" value="Genomic_DNA"/>
</dbReference>
<sequence>MNNQDININGVDLRQPLWFYDFVSPFSYLLLEQHDKWPGFDFVFTPVLLPELYRHWNQSSAYEIPAKRIFTYRHALFRAEQLGIPFRMPAAHPFDSIKPMLLAIAAGGDLACVREIFRFIWREGRDPSSEEGFEALCDRVGISHGTSLIEREEVRAQLRRNTSDAIQMGVFGVPTFWLNRQLFWGEDALPMVLYCARTPNWLDSAEVKRISNLPSGLPDGRMRK</sequence>
<proteinExistence type="predicted"/>
<dbReference type="CDD" id="cd03022">
    <property type="entry name" value="DsbA_HCCA_Iso"/>
    <property type="match status" value="1"/>
</dbReference>
<dbReference type="InterPro" id="IPR036249">
    <property type="entry name" value="Thioredoxin-like_sf"/>
</dbReference>
<keyword evidence="3" id="KW-1185">Reference proteome</keyword>
<gene>
    <name evidence="2" type="ORF">U0042_22295</name>
</gene>
<evidence type="ECO:0000313" key="3">
    <source>
        <dbReference type="Proteomes" id="UP001325479"/>
    </source>
</evidence>
<dbReference type="PANTHER" id="PTHR42943:SF2">
    <property type="entry name" value="GLUTATHIONE S-TRANSFERASE KAPPA 1"/>
    <property type="match status" value="1"/>
</dbReference>
<dbReference type="Gene3D" id="3.40.30.10">
    <property type="entry name" value="Glutaredoxin"/>
    <property type="match status" value="1"/>
</dbReference>
<feature type="domain" description="DSBA-like thioredoxin" evidence="1">
    <location>
        <begin position="19"/>
        <end position="192"/>
    </location>
</feature>
<name>A0ABZ0WHJ5_9BURK</name>
<dbReference type="Proteomes" id="UP001325479">
    <property type="component" value="Chromosome"/>
</dbReference>
<accession>A0ABZ0WHJ5</accession>
<dbReference type="SUPFAM" id="SSF52833">
    <property type="entry name" value="Thioredoxin-like"/>
    <property type="match status" value="1"/>
</dbReference>
<dbReference type="RefSeq" id="WP_114809092.1">
    <property type="nucleotide sequence ID" value="NZ_CP139965.1"/>
</dbReference>
<protein>
    <submittedName>
        <fullName evidence="2">2-hydroxychromene-2-carboxylate isomerase</fullName>
    </submittedName>
</protein>
<organism evidence="2 3">
    <name type="scientific">Paraburkholderia kururiensis</name>
    <dbReference type="NCBI Taxonomy" id="984307"/>
    <lineage>
        <taxon>Bacteria</taxon>
        <taxon>Pseudomonadati</taxon>
        <taxon>Pseudomonadota</taxon>
        <taxon>Betaproteobacteria</taxon>
        <taxon>Burkholderiales</taxon>
        <taxon>Burkholderiaceae</taxon>
        <taxon>Paraburkholderia</taxon>
    </lineage>
</organism>
<dbReference type="Pfam" id="PF01323">
    <property type="entry name" value="DSBA"/>
    <property type="match status" value="1"/>
</dbReference>
<evidence type="ECO:0000313" key="2">
    <source>
        <dbReference type="EMBL" id="WQD76790.1"/>
    </source>
</evidence>
<evidence type="ECO:0000259" key="1">
    <source>
        <dbReference type="Pfam" id="PF01323"/>
    </source>
</evidence>
<dbReference type="PANTHER" id="PTHR42943">
    <property type="entry name" value="GLUTATHIONE S-TRANSFERASE KAPPA"/>
    <property type="match status" value="1"/>
</dbReference>
<dbReference type="InterPro" id="IPR044087">
    <property type="entry name" value="NahD-like"/>
</dbReference>
<keyword evidence="2" id="KW-0413">Isomerase</keyword>